<evidence type="ECO:0000256" key="4">
    <source>
        <dbReference type="ARBA" id="ARBA00022490"/>
    </source>
</evidence>
<evidence type="ECO:0000256" key="1">
    <source>
        <dbReference type="ARBA" id="ARBA00004496"/>
    </source>
</evidence>
<accession>R7UK61</accession>
<dbReference type="GO" id="GO:0005096">
    <property type="term" value="F:GTPase activator activity"/>
    <property type="evidence" value="ECO:0007669"/>
    <property type="project" value="UniProtKB-KW"/>
</dbReference>
<evidence type="ECO:0000259" key="6">
    <source>
        <dbReference type="Pfam" id="PF14655"/>
    </source>
</evidence>
<dbReference type="EMBL" id="AMQN01008250">
    <property type="status" value="NOT_ANNOTATED_CDS"/>
    <property type="molecule type" value="Genomic_DNA"/>
</dbReference>
<dbReference type="EMBL" id="KB302576">
    <property type="protein sequence ID" value="ELU04193.1"/>
    <property type="molecule type" value="Genomic_DNA"/>
</dbReference>
<feature type="compositionally biased region" description="Acidic residues" evidence="5">
    <location>
        <begin position="980"/>
        <end position="991"/>
    </location>
</feature>
<keyword evidence="10" id="KW-1185">Reference proteome</keyword>
<gene>
    <name evidence="8" type="ORF">CAPTEDRAFT_19824</name>
</gene>
<protein>
    <recommendedName>
        <fullName evidence="11">Rab3-GAP regulatory subunit N-terminal domain-containing protein</fullName>
    </recommendedName>
</protein>
<organism evidence="8">
    <name type="scientific">Capitella teleta</name>
    <name type="common">Polychaete worm</name>
    <dbReference type="NCBI Taxonomy" id="283909"/>
    <lineage>
        <taxon>Eukaryota</taxon>
        <taxon>Metazoa</taxon>
        <taxon>Spiralia</taxon>
        <taxon>Lophotrochozoa</taxon>
        <taxon>Annelida</taxon>
        <taxon>Polychaeta</taxon>
        <taxon>Sedentaria</taxon>
        <taxon>Scolecida</taxon>
        <taxon>Capitellidae</taxon>
        <taxon>Capitella</taxon>
    </lineage>
</organism>
<evidence type="ECO:0000313" key="10">
    <source>
        <dbReference type="Proteomes" id="UP000014760"/>
    </source>
</evidence>
<feature type="region of interest" description="Disordered" evidence="5">
    <location>
        <begin position="30"/>
        <end position="60"/>
    </location>
</feature>
<evidence type="ECO:0000259" key="7">
    <source>
        <dbReference type="Pfam" id="PF14656"/>
    </source>
</evidence>
<feature type="region of interest" description="Disordered" evidence="5">
    <location>
        <begin position="980"/>
        <end position="1002"/>
    </location>
</feature>
<feature type="compositionally biased region" description="Acidic residues" evidence="5">
    <location>
        <begin position="36"/>
        <end position="59"/>
    </location>
</feature>
<evidence type="ECO:0000313" key="9">
    <source>
        <dbReference type="EnsemblMetazoa" id="CapteP19824"/>
    </source>
</evidence>
<dbReference type="STRING" id="283909.R7UK61"/>
<dbReference type="Proteomes" id="UP000014760">
    <property type="component" value="Unassembled WGS sequence"/>
</dbReference>
<reference evidence="9" key="3">
    <citation type="submission" date="2015-06" db="UniProtKB">
        <authorList>
            <consortium name="EnsemblMetazoa"/>
        </authorList>
    </citation>
    <scope>IDENTIFICATION</scope>
</reference>
<keyword evidence="3" id="KW-0343">GTPase activation</keyword>
<dbReference type="InterPro" id="IPR032839">
    <property type="entry name" value="RAB3GAP_N"/>
</dbReference>
<dbReference type="OrthoDB" id="2019917at2759"/>
<dbReference type="PANTHER" id="PTHR12472:SF0">
    <property type="entry name" value="RAB3 GTPASE-ACTIVATING PROTEIN NON-CATALYTIC SUBUNIT"/>
    <property type="match status" value="1"/>
</dbReference>
<evidence type="ECO:0000313" key="8">
    <source>
        <dbReference type="EMBL" id="ELU04193.1"/>
    </source>
</evidence>
<keyword evidence="4" id="KW-0963">Cytoplasm</keyword>
<dbReference type="InterPro" id="IPR026059">
    <property type="entry name" value="Rab3GAP2"/>
</dbReference>
<dbReference type="PANTHER" id="PTHR12472">
    <property type="entry name" value="RAB3-GAP REGULATORY DOMAIN"/>
    <property type="match status" value="1"/>
</dbReference>
<evidence type="ECO:0008006" key="11">
    <source>
        <dbReference type="Google" id="ProtNLM"/>
    </source>
</evidence>
<dbReference type="Pfam" id="PF14655">
    <property type="entry name" value="RAB3GAP2_N"/>
    <property type="match status" value="1"/>
</dbReference>
<reference evidence="8 10" key="2">
    <citation type="journal article" date="2013" name="Nature">
        <title>Insights into bilaterian evolution from three spiralian genomes.</title>
        <authorList>
            <person name="Simakov O."/>
            <person name="Marletaz F."/>
            <person name="Cho S.J."/>
            <person name="Edsinger-Gonzales E."/>
            <person name="Havlak P."/>
            <person name="Hellsten U."/>
            <person name="Kuo D.H."/>
            <person name="Larsson T."/>
            <person name="Lv J."/>
            <person name="Arendt D."/>
            <person name="Savage R."/>
            <person name="Osoegawa K."/>
            <person name="de Jong P."/>
            <person name="Grimwood J."/>
            <person name="Chapman J.A."/>
            <person name="Shapiro H."/>
            <person name="Aerts A."/>
            <person name="Otillar R.P."/>
            <person name="Terry A.Y."/>
            <person name="Boore J.L."/>
            <person name="Grigoriev I.V."/>
            <person name="Lindberg D.R."/>
            <person name="Seaver E.C."/>
            <person name="Weisblat D.A."/>
            <person name="Putnam N.H."/>
            <person name="Rokhsar D.S."/>
        </authorList>
    </citation>
    <scope>NUCLEOTIDE SEQUENCE</scope>
    <source>
        <strain evidence="8 10">I ESC-2004</strain>
    </source>
</reference>
<dbReference type="EnsemblMetazoa" id="CapteT19824">
    <property type="protein sequence ID" value="CapteP19824"/>
    <property type="gene ID" value="CapteG19824"/>
</dbReference>
<dbReference type="FunCoup" id="R7UK61">
    <property type="interactions" value="1302"/>
</dbReference>
<dbReference type="HOGENOM" id="CLU_006591_0_0_1"/>
<sequence length="1405" mass="157336">MACQLSFLALCEETRAVKRFLFPEEAPEELNKVEEDGWDDSDWGWQDEAEEAEDEEEEDLQHSWLQECSVSLSPAAELMAIAHDDKLVLLGSRWENGDSDMHYSIVYHGIVTQEPGEFVTFVSCLPLASQKKSTQGGPDWTCVIVGFSSGYVRMYTETGAVLLSQLFSMESVQGIKCRTYEPPRHSAEAERHEEVSILYRKSLVTIDGFSLVQSLRACRNQVARAAASGSDAMQAPPLAYKKWALQEQESISDHVACGVSTPNAFDQLASASMYGGYNASIRSTPPSSHLYVTSGTWPFNAFFYAVEGSAQPMLSDVAHAVASKLKSALFSQISAASGWLGLGGTSGAESTQREKKPKIEPATALPLRFGLYDKRRQGEKLCLSPNGLLLATTDSFGRVILVDVTRGVAVRMWKGYRDAQLAFVAMTEDQLTERASRSQPLRRALFLVIYAPRRGILEVWTAQQGPRVAAFNVSKWSQLLCPGYGLMGLNNVTYREVRVHLHPVFLLDSDGTVRTIEIPFHLALSDKNHKRARDLHLLKKMKAALKEVEDQGKSGFFLFSIVVSFLLDMRMSSTKQQGLQRVLHTAHLQPPFLLTAVQAVYQQLVQQQEKIEESVSEESAEDCIDYESRVLMQFCCTQTHLLNTFTQLTHINKNDEKNSTIEKLLGLTPTEAEDLTTTIDKYTSNLNPTQRVTFEEDDEEMNAVEFLKCFECHMLKNEDRNSSLMKICDGLSTPRRLKLARLLYGSVLERGTNSDYNHLLSDSHIEPQHLMNLLLELWLSDDFRHPSQSVPLHNVFKSITCLKGDVTQILIFWPIQHCFRVIITDVGEVTVGSNAIPVWWQSLRDTLSQSENILAALIAALVGRTIAMEIARVAMQEAQMSSSTDSGHLDLSEWESVTFDRTAWTVLIRQLEDLLCLSCLLAQKPPPLPQDSPSKTTPDPIRVSVKKVLDGGRGMLPEFVAKWIAVHGIPPSMLCVEEEAEEAGNEEEEHMETDAASPYPKKRPLRTLSRGPLVADLQWLQQRLPHSLDADVLMVNCCWEFLVLWSKDPETTFPLSQAIDYMKCIHHATLQHGVAVMVWQMFLLKKVSAAALLMEKVGKAPKDRLSRRDIGLSDVSLDKFMGHVVQLLETIIQAVQERHEAVVVQTEDLWQAVSGPTSLVELAAEQKLSTEELLEHHLSLCVIMHAILVFNIKGVKPMSLFDAKGKSAFFKSLQSKPSLSIRVADDDIMKSRQQFMMRVLSSAVQSIEAAESSSLPLSVRCPLYTHWPQMLARISRDLCIDMDDLRRHQVCELYSHGYDKMAEEVIRTVGDHAVMGSQLMLVVGRRLCHHMIVGCDSDVRVERLSRCSPTVSTWLKSMDSTQLKKPDVPIEDTAALVGQVVNQLPEGHSEYPLAIELVELAQNLL</sequence>
<feature type="domain" description="Rab3-GAP regulatory subunit N-terminal" evidence="6">
    <location>
        <begin position="64"/>
        <end position="480"/>
    </location>
</feature>
<name>R7UK61_CAPTE</name>
<dbReference type="Pfam" id="PF14656">
    <property type="entry name" value="RAB3GAP2_C"/>
    <property type="match status" value="1"/>
</dbReference>
<dbReference type="GO" id="GO:0005737">
    <property type="term" value="C:cytoplasm"/>
    <property type="evidence" value="ECO:0007669"/>
    <property type="project" value="UniProtKB-SubCell"/>
</dbReference>
<evidence type="ECO:0000256" key="3">
    <source>
        <dbReference type="ARBA" id="ARBA00022468"/>
    </source>
</evidence>
<evidence type="ECO:0000256" key="2">
    <source>
        <dbReference type="ARBA" id="ARBA00008153"/>
    </source>
</evidence>
<reference evidence="10" key="1">
    <citation type="submission" date="2012-12" db="EMBL/GenBank/DDBJ databases">
        <authorList>
            <person name="Hellsten U."/>
            <person name="Grimwood J."/>
            <person name="Chapman J.A."/>
            <person name="Shapiro H."/>
            <person name="Aerts A."/>
            <person name="Otillar R.P."/>
            <person name="Terry A.Y."/>
            <person name="Boore J.L."/>
            <person name="Simakov O."/>
            <person name="Marletaz F."/>
            <person name="Cho S.-J."/>
            <person name="Edsinger-Gonzales E."/>
            <person name="Havlak P."/>
            <person name="Kuo D.-H."/>
            <person name="Larsson T."/>
            <person name="Lv J."/>
            <person name="Arendt D."/>
            <person name="Savage R."/>
            <person name="Osoegawa K."/>
            <person name="de Jong P."/>
            <person name="Lindberg D.R."/>
            <person name="Seaver E.C."/>
            <person name="Weisblat D.A."/>
            <person name="Putnam N.H."/>
            <person name="Grigoriev I.V."/>
            <person name="Rokhsar D.S."/>
        </authorList>
    </citation>
    <scope>NUCLEOTIDE SEQUENCE</scope>
    <source>
        <strain evidence="10">I ESC-2004</strain>
    </source>
</reference>
<comment type="similarity">
    <text evidence="2">Belongs to the Rab3-GAP regulatory subunit family.</text>
</comment>
<proteinExistence type="inferred from homology"/>
<dbReference type="InterPro" id="IPR029257">
    <property type="entry name" value="RAB3GAP2_C"/>
</dbReference>
<evidence type="ECO:0000256" key="5">
    <source>
        <dbReference type="SAM" id="MobiDB-lite"/>
    </source>
</evidence>
<dbReference type="OMA" id="SWCGELE"/>
<feature type="domain" description="Rab3GAP regulatory subunit C-terminal" evidence="7">
    <location>
        <begin position="830"/>
        <end position="1385"/>
    </location>
</feature>
<comment type="subcellular location">
    <subcellularLocation>
        <location evidence="1">Cytoplasm</location>
    </subcellularLocation>
</comment>